<dbReference type="Pfam" id="PF08282">
    <property type="entry name" value="Hydrolase_3"/>
    <property type="match status" value="1"/>
</dbReference>
<keyword evidence="2" id="KW-1185">Reference proteome</keyword>
<dbReference type="Gene3D" id="3.40.50.1000">
    <property type="entry name" value="HAD superfamily/HAD-like"/>
    <property type="match status" value="1"/>
</dbReference>
<accession>A0A6N4TJA3</accession>
<name>A0A6N4TJA3_9FIRM</name>
<protein>
    <submittedName>
        <fullName evidence="1">Sugar phosphate phosphatase</fullName>
    </submittedName>
</protein>
<evidence type="ECO:0000313" key="1">
    <source>
        <dbReference type="EMBL" id="BBK22873.1"/>
    </source>
</evidence>
<dbReference type="NCBIfam" id="TIGR01484">
    <property type="entry name" value="HAD-SF-IIB"/>
    <property type="match status" value="1"/>
</dbReference>
<dbReference type="Proteomes" id="UP000464754">
    <property type="component" value="Chromosome"/>
</dbReference>
<sequence>MIKLFATDLDGTLLLSKQPGCDEKIYNTLKQIIDKNYLMCFATGRNLREIEMEEYLWRLPAYVVSMNGAIILDQKHNLLKSYPFSYEVTKAICEEFANYPLEFLGMRDKWVQQDKESFEAYVLENIPDKFKQAINYKEIACTFFSKNIFNASSEEIASNKIYKIDFMCCDDSVEKIIRDRLFHLFGKDMFHIAYDGMSIEITRKEADKGTALLYLSELLGIKKEEVAVFGDSGNDVTMLASFPHSYAMENAAEKAKESANHIIGNNNDYAVTVEMMKIINRDNK</sequence>
<dbReference type="PANTHER" id="PTHR10000:SF8">
    <property type="entry name" value="HAD SUPERFAMILY HYDROLASE-LIKE, TYPE 3"/>
    <property type="match status" value="1"/>
</dbReference>
<dbReference type="SFLD" id="SFLDS00003">
    <property type="entry name" value="Haloacid_Dehalogenase"/>
    <property type="match status" value="1"/>
</dbReference>
<dbReference type="GO" id="GO:0005829">
    <property type="term" value="C:cytosol"/>
    <property type="evidence" value="ECO:0007669"/>
    <property type="project" value="TreeGrafter"/>
</dbReference>
<dbReference type="GO" id="GO:0000287">
    <property type="term" value="F:magnesium ion binding"/>
    <property type="evidence" value="ECO:0007669"/>
    <property type="project" value="TreeGrafter"/>
</dbReference>
<dbReference type="NCBIfam" id="TIGR00099">
    <property type="entry name" value="Cof-subfamily"/>
    <property type="match status" value="1"/>
</dbReference>
<organism evidence="1 2">
    <name type="scientific">Amedibacterium intestinale</name>
    <dbReference type="NCBI Taxonomy" id="2583452"/>
    <lineage>
        <taxon>Bacteria</taxon>
        <taxon>Bacillati</taxon>
        <taxon>Bacillota</taxon>
        <taxon>Erysipelotrichia</taxon>
        <taxon>Erysipelotrichales</taxon>
        <taxon>Erysipelotrichaceae</taxon>
        <taxon>Amedibacterium</taxon>
    </lineage>
</organism>
<dbReference type="PROSITE" id="PS01228">
    <property type="entry name" value="COF_1"/>
    <property type="match status" value="1"/>
</dbReference>
<gene>
    <name evidence="1" type="ORF">Aargi30884_17760</name>
</gene>
<dbReference type="InterPro" id="IPR000150">
    <property type="entry name" value="Cof"/>
</dbReference>
<dbReference type="EMBL" id="AP019695">
    <property type="protein sequence ID" value="BBK22873.1"/>
    <property type="molecule type" value="Genomic_DNA"/>
</dbReference>
<dbReference type="SFLD" id="SFLDG01140">
    <property type="entry name" value="C2.B:_Phosphomannomutase_and_P"/>
    <property type="match status" value="1"/>
</dbReference>
<dbReference type="AlphaFoldDB" id="A0A6N4TJA3"/>
<dbReference type="GO" id="GO:0016791">
    <property type="term" value="F:phosphatase activity"/>
    <property type="evidence" value="ECO:0007669"/>
    <property type="project" value="TreeGrafter"/>
</dbReference>
<dbReference type="KEGG" id="aarg:Aargi30884_17760"/>
<dbReference type="PANTHER" id="PTHR10000">
    <property type="entry name" value="PHOSPHOSERINE PHOSPHATASE"/>
    <property type="match status" value="1"/>
</dbReference>
<reference evidence="2" key="1">
    <citation type="submission" date="2019-05" db="EMBL/GenBank/DDBJ databases">
        <title>Complete genome sequencing of Absiella argi strain JCM 30884.</title>
        <authorList>
            <person name="Sakamoto M."/>
            <person name="Murakami T."/>
            <person name="Mori H."/>
        </authorList>
    </citation>
    <scope>NUCLEOTIDE SEQUENCE [LARGE SCALE GENOMIC DNA]</scope>
    <source>
        <strain evidence="2">JCM 30884</strain>
    </source>
</reference>
<dbReference type="InterPro" id="IPR006379">
    <property type="entry name" value="HAD-SF_hydro_IIB"/>
</dbReference>
<dbReference type="InterPro" id="IPR023214">
    <property type="entry name" value="HAD_sf"/>
</dbReference>
<dbReference type="Gene3D" id="3.30.1240.10">
    <property type="match status" value="1"/>
</dbReference>
<evidence type="ECO:0000313" key="2">
    <source>
        <dbReference type="Proteomes" id="UP000464754"/>
    </source>
</evidence>
<dbReference type="SUPFAM" id="SSF56784">
    <property type="entry name" value="HAD-like"/>
    <property type="match status" value="1"/>
</dbReference>
<dbReference type="InterPro" id="IPR036412">
    <property type="entry name" value="HAD-like_sf"/>
</dbReference>
<proteinExistence type="predicted"/>